<protein>
    <submittedName>
        <fullName evidence="3">Class I SAM-dependent methyltransferase</fullName>
    </submittedName>
</protein>
<dbReference type="GO" id="GO:0008168">
    <property type="term" value="F:methyltransferase activity"/>
    <property type="evidence" value="ECO:0007669"/>
    <property type="project" value="UniProtKB-KW"/>
</dbReference>
<dbReference type="InterPro" id="IPR041698">
    <property type="entry name" value="Methyltransf_25"/>
</dbReference>
<dbReference type="Gene3D" id="2.20.25.110">
    <property type="entry name" value="S-adenosyl-L-methionine-dependent methyltransferases"/>
    <property type="match status" value="1"/>
</dbReference>
<evidence type="ECO:0000313" key="4">
    <source>
        <dbReference type="Proteomes" id="UP000609849"/>
    </source>
</evidence>
<evidence type="ECO:0000259" key="2">
    <source>
        <dbReference type="Pfam" id="PF13649"/>
    </source>
</evidence>
<dbReference type="SUPFAM" id="SSF53335">
    <property type="entry name" value="S-adenosyl-L-methionine-dependent methyltransferases"/>
    <property type="match status" value="1"/>
</dbReference>
<dbReference type="Gene3D" id="3.40.50.150">
    <property type="entry name" value="Vaccinia Virus protein VP39"/>
    <property type="match status" value="1"/>
</dbReference>
<comment type="caution">
    <text evidence="3">The sequence shown here is derived from an EMBL/GenBank/DDBJ whole genome shotgun (WGS) entry which is preliminary data.</text>
</comment>
<dbReference type="CDD" id="cd02440">
    <property type="entry name" value="AdoMet_MTases"/>
    <property type="match status" value="1"/>
</dbReference>
<name>A0ABR7JQA1_9FIRM</name>
<gene>
    <name evidence="3" type="ORF">H8923_09845</name>
</gene>
<dbReference type="EMBL" id="JACRWE010000004">
    <property type="protein sequence ID" value="MBC5997064.1"/>
    <property type="molecule type" value="Genomic_DNA"/>
</dbReference>
<keyword evidence="4" id="KW-1185">Reference proteome</keyword>
<accession>A0ABR7JQA1</accession>
<sequence length="249" mass="29293">MNQYKDFAFVYDELMNEVDYDGWVDYIENIIKNEETQVKNILELACGTGNLTIPLTKKNYDIAGIDISEEMLSVAREKGEEEGVELVLLQQDIAELDFDIPNLDCILCACDGFNYITYDEDLENVFAKSHELLKEDGLFIFDISSYYKLSTILGNNMYGENREDIAYMWQNYFDGEDNLVEMELAFFIRDEEDERFDRFEETHLQRAYKEEEIINLLKKVGFNKIKTYGDFTFESPKDDSERIFFVCKK</sequence>
<evidence type="ECO:0000313" key="3">
    <source>
        <dbReference type="EMBL" id="MBC5997064.1"/>
    </source>
</evidence>
<dbReference type="PANTHER" id="PTHR43861">
    <property type="entry name" value="TRANS-ACONITATE 2-METHYLTRANSFERASE-RELATED"/>
    <property type="match status" value="1"/>
</dbReference>
<reference evidence="3 4" key="1">
    <citation type="submission" date="2020-08" db="EMBL/GenBank/DDBJ databases">
        <authorList>
            <person name="Liu C."/>
            <person name="Sun Q."/>
        </authorList>
    </citation>
    <scope>NUCLEOTIDE SEQUENCE [LARGE SCALE GENOMIC DNA]</scope>
    <source>
        <strain evidence="3 4">NSJ-18</strain>
    </source>
</reference>
<dbReference type="Proteomes" id="UP000609849">
    <property type="component" value="Unassembled WGS sequence"/>
</dbReference>
<dbReference type="InterPro" id="IPR029063">
    <property type="entry name" value="SAM-dependent_MTases_sf"/>
</dbReference>
<dbReference type="RefSeq" id="WP_153972206.1">
    <property type="nucleotide sequence ID" value="NZ_JACRWE010000004.1"/>
</dbReference>
<keyword evidence="1" id="KW-0808">Transferase</keyword>
<dbReference type="GO" id="GO:0032259">
    <property type="term" value="P:methylation"/>
    <property type="evidence" value="ECO:0007669"/>
    <property type="project" value="UniProtKB-KW"/>
</dbReference>
<organism evidence="3 4">
    <name type="scientific">Romboutsia faecis</name>
    <dbReference type="NCBI Taxonomy" id="2764597"/>
    <lineage>
        <taxon>Bacteria</taxon>
        <taxon>Bacillati</taxon>
        <taxon>Bacillota</taxon>
        <taxon>Clostridia</taxon>
        <taxon>Peptostreptococcales</taxon>
        <taxon>Peptostreptococcaceae</taxon>
        <taxon>Romboutsia</taxon>
    </lineage>
</organism>
<keyword evidence="3" id="KW-0489">Methyltransferase</keyword>
<evidence type="ECO:0000256" key="1">
    <source>
        <dbReference type="ARBA" id="ARBA00022679"/>
    </source>
</evidence>
<proteinExistence type="predicted"/>
<dbReference type="Pfam" id="PF13649">
    <property type="entry name" value="Methyltransf_25"/>
    <property type="match status" value="1"/>
</dbReference>
<feature type="domain" description="Methyltransferase" evidence="2">
    <location>
        <begin position="41"/>
        <end position="137"/>
    </location>
</feature>